<dbReference type="Pfam" id="PF03435">
    <property type="entry name" value="Sacchrp_dh_NADP"/>
    <property type="match status" value="1"/>
</dbReference>
<dbReference type="EMBL" id="CP137640">
    <property type="protein sequence ID" value="WVX79867.1"/>
    <property type="molecule type" value="Genomic_DNA"/>
</dbReference>
<evidence type="ECO:0000313" key="2">
    <source>
        <dbReference type="EMBL" id="WVX79867.1"/>
    </source>
</evidence>
<proteinExistence type="predicted"/>
<gene>
    <name evidence="2" type="ORF">R4Z09_21640</name>
</gene>
<dbReference type="InterPro" id="IPR023181">
    <property type="entry name" value="Homospermid_syn-like_C"/>
</dbReference>
<sequence length="424" mass="48884">MCKMKDNNTVITVLGSAGGVAKSVLSILNKSVVDTSDPIHSLIKNSVIHLVDKNQKDLEYYSSLFPELYQHFVLHQFDLKDIKKLTKHLKSTKTLVVIDVSWGDTVEMLQCCNKLGVKYVNTALENTYIDENEELYEGFQLAERIYHLEKHKDLFTNTTAIIGSGMNPGVVQWMAYELLKDSKEKPLACYIVEHDTSFYKNPLKAKENTIYTTWSPECFLDEAIASYPMYIHHHTPLYLYEDVYDIEFKVTLGNKQFYGCLMPHEEIFTLGKIYDFESGFLYKVNDHTTDIIRTNLDDVDKLWDYDMEVLNPDKAPLDGEDLVGVLVVYQDKEHYMYNVSSNEEIFSKFQTNATYFQVASGVYAALAVLLKDSIPKGAYYVDELLHQTENQYGKYLTHYMTTFETGENNQTDGLLLQRMQRINS</sequence>
<dbReference type="Proteomes" id="UP001357223">
    <property type="component" value="Chromosome"/>
</dbReference>
<reference evidence="2 3" key="1">
    <citation type="submission" date="2023-10" db="EMBL/GenBank/DDBJ databases">
        <title>Niallia locisalis sp.nov. isolated from a salt pond sample.</title>
        <authorList>
            <person name="Li X.-J."/>
            <person name="Dong L."/>
        </authorList>
    </citation>
    <scope>NUCLEOTIDE SEQUENCE [LARGE SCALE GENOMIC DNA]</scope>
    <source>
        <strain evidence="2 3">DSM 29761</strain>
    </source>
</reference>
<protein>
    <submittedName>
        <fullName evidence="2">Saccharopine dehydrogenase NADP-binding domain-containing protein</fullName>
    </submittedName>
</protein>
<accession>A0ABZ2CCX5</accession>
<keyword evidence="3" id="KW-1185">Reference proteome</keyword>
<dbReference type="InterPro" id="IPR005097">
    <property type="entry name" value="Sacchrp_dh_NADP-bd"/>
</dbReference>
<evidence type="ECO:0000259" key="1">
    <source>
        <dbReference type="Pfam" id="PF03435"/>
    </source>
</evidence>
<organism evidence="2 3">
    <name type="scientific">Niallia oryzisoli</name>
    <dbReference type="NCBI Taxonomy" id="1737571"/>
    <lineage>
        <taxon>Bacteria</taxon>
        <taxon>Bacillati</taxon>
        <taxon>Bacillota</taxon>
        <taxon>Bacilli</taxon>
        <taxon>Bacillales</taxon>
        <taxon>Bacillaceae</taxon>
        <taxon>Niallia</taxon>
    </lineage>
</organism>
<feature type="domain" description="Saccharopine dehydrogenase NADP binding" evidence="1">
    <location>
        <begin position="11"/>
        <end position="130"/>
    </location>
</feature>
<dbReference type="Gene3D" id="3.30.360.30">
    <property type="entry name" value="homospermidine synthase like"/>
    <property type="match status" value="1"/>
</dbReference>
<name>A0ABZ2CCX5_9BACI</name>
<evidence type="ECO:0000313" key="3">
    <source>
        <dbReference type="Proteomes" id="UP001357223"/>
    </source>
</evidence>